<feature type="region of interest" description="Disordered" evidence="1">
    <location>
        <begin position="288"/>
        <end position="311"/>
    </location>
</feature>
<feature type="compositionally biased region" description="Basic residues" evidence="1">
    <location>
        <begin position="580"/>
        <end position="589"/>
    </location>
</feature>
<feature type="region of interest" description="Disordered" evidence="1">
    <location>
        <begin position="533"/>
        <end position="611"/>
    </location>
</feature>
<proteinExistence type="predicted"/>
<feature type="region of interest" description="Disordered" evidence="1">
    <location>
        <begin position="693"/>
        <end position="733"/>
    </location>
</feature>
<keyword evidence="2" id="KW-0472">Membrane</keyword>
<name>A0A0D0D036_9AGAR</name>
<gene>
    <name evidence="3" type="ORF">GYMLUDRAFT_72897</name>
</gene>
<sequence>MYQLNTTIDDSSPLIVYQPEGGWQPNGYNVTVLQDYHQKTSTDTWTPNASATFEFNGTSVFVYGGKRSSYGDFTVTLDNVTRSYSARSPEETVALLFSNNQMQQGWHTLTINKTGTEGLDIDFITWTSEITGLTNSSNHTSLPPQTLPPAATYGTNMPQFSWEGAWKTSESSSGKMTSANGASVQFTFKVREAVSIYGSVGPNCTSSYSVTLDGSTRNFSSANRIHSESVVLYYADNLGPGNHTVQILNTGAVPVRSRHARKMRVRRTSDSTQNILQINQAQVWKGLGNGSTTTTPVSSPTKTPLSTSPSAQNLSTGAILGISLGSVAFVALIVLLLLLNKRNKMLWARLQKGYMVQPQSEPHSPTTREFKLNPGQSSPRFRFLPFSFPSRTHPTVEPYPFATNTPDQSSSQNSGTPGHRRDPNGSSLYRPYAGFGQSKSKHGNSESLDALTGEDQLQGDVADYRPAPLPLPNPATIDSATSAGVIEREQPIRSNTAFSASTLVAEDGSEYPNSNAEAKPFLKVRVAQNPSSLTSSTINSETRISFQSQRQTMRSPPMTPKSSSALSGNPRFSRTSHASHFSRSRRRATRSLSPSRARLLHSENEVHSDFEEDYEDYETADFYAQDARGIVGALVSPISSLGRTQSDARTPIRGRTEDEIYDEEADFARVRQSGWLPGIGSAPFSAAFTGRFWTRDSGSTAPPPDRQDSNETLPPAYTSRTPTFEIPPPHPSV</sequence>
<dbReference type="EMBL" id="KN834768">
    <property type="protein sequence ID" value="KIK62303.1"/>
    <property type="molecule type" value="Genomic_DNA"/>
</dbReference>
<evidence type="ECO:0000256" key="2">
    <source>
        <dbReference type="SAM" id="Phobius"/>
    </source>
</evidence>
<accession>A0A0D0D036</accession>
<evidence type="ECO:0000313" key="3">
    <source>
        <dbReference type="EMBL" id="KIK62303.1"/>
    </source>
</evidence>
<dbReference type="Proteomes" id="UP000053593">
    <property type="component" value="Unassembled WGS sequence"/>
</dbReference>
<feature type="compositionally biased region" description="Polar residues" evidence="1">
    <location>
        <begin position="402"/>
        <end position="416"/>
    </location>
</feature>
<feature type="compositionally biased region" description="Polar residues" evidence="1">
    <location>
        <begin position="533"/>
        <end position="567"/>
    </location>
</feature>
<feature type="compositionally biased region" description="Low complexity" evidence="1">
    <location>
        <begin position="291"/>
        <end position="310"/>
    </location>
</feature>
<feature type="compositionally biased region" description="Basic and acidic residues" evidence="1">
    <location>
        <begin position="600"/>
        <end position="609"/>
    </location>
</feature>
<reference evidence="3 4" key="1">
    <citation type="submission" date="2014-04" db="EMBL/GenBank/DDBJ databases">
        <title>Evolutionary Origins and Diversification of the Mycorrhizal Mutualists.</title>
        <authorList>
            <consortium name="DOE Joint Genome Institute"/>
            <consortium name="Mycorrhizal Genomics Consortium"/>
            <person name="Kohler A."/>
            <person name="Kuo A."/>
            <person name="Nagy L.G."/>
            <person name="Floudas D."/>
            <person name="Copeland A."/>
            <person name="Barry K.W."/>
            <person name="Cichocki N."/>
            <person name="Veneault-Fourrey C."/>
            <person name="LaButti K."/>
            <person name="Lindquist E.A."/>
            <person name="Lipzen A."/>
            <person name="Lundell T."/>
            <person name="Morin E."/>
            <person name="Murat C."/>
            <person name="Riley R."/>
            <person name="Ohm R."/>
            <person name="Sun H."/>
            <person name="Tunlid A."/>
            <person name="Henrissat B."/>
            <person name="Grigoriev I.V."/>
            <person name="Hibbett D.S."/>
            <person name="Martin F."/>
        </authorList>
    </citation>
    <scope>NUCLEOTIDE SEQUENCE [LARGE SCALE GENOMIC DNA]</scope>
    <source>
        <strain evidence="3 4">FD-317 M1</strain>
    </source>
</reference>
<keyword evidence="4" id="KW-1185">Reference proteome</keyword>
<evidence type="ECO:0008006" key="5">
    <source>
        <dbReference type="Google" id="ProtNLM"/>
    </source>
</evidence>
<evidence type="ECO:0000256" key="1">
    <source>
        <dbReference type="SAM" id="MobiDB-lite"/>
    </source>
</evidence>
<dbReference type="AlphaFoldDB" id="A0A0D0D036"/>
<feature type="region of interest" description="Disordered" evidence="1">
    <location>
        <begin position="356"/>
        <end position="447"/>
    </location>
</feature>
<dbReference type="OrthoDB" id="2576082at2759"/>
<evidence type="ECO:0000313" key="4">
    <source>
        <dbReference type="Proteomes" id="UP000053593"/>
    </source>
</evidence>
<feature type="transmembrane region" description="Helical" evidence="2">
    <location>
        <begin position="318"/>
        <end position="339"/>
    </location>
</feature>
<feature type="compositionally biased region" description="Low complexity" evidence="1">
    <location>
        <begin position="377"/>
        <end position="391"/>
    </location>
</feature>
<organism evidence="3 4">
    <name type="scientific">Collybiopsis luxurians FD-317 M1</name>
    <dbReference type="NCBI Taxonomy" id="944289"/>
    <lineage>
        <taxon>Eukaryota</taxon>
        <taxon>Fungi</taxon>
        <taxon>Dikarya</taxon>
        <taxon>Basidiomycota</taxon>
        <taxon>Agaricomycotina</taxon>
        <taxon>Agaricomycetes</taxon>
        <taxon>Agaricomycetidae</taxon>
        <taxon>Agaricales</taxon>
        <taxon>Marasmiineae</taxon>
        <taxon>Omphalotaceae</taxon>
        <taxon>Collybiopsis</taxon>
        <taxon>Collybiopsis luxurians</taxon>
    </lineage>
</organism>
<protein>
    <recommendedName>
        <fullName evidence="5">Transmembrane protein</fullName>
    </recommendedName>
</protein>
<dbReference type="Gene3D" id="2.60.120.260">
    <property type="entry name" value="Galactose-binding domain-like"/>
    <property type="match status" value="2"/>
</dbReference>
<keyword evidence="2" id="KW-0812">Transmembrane</keyword>
<keyword evidence="2" id="KW-1133">Transmembrane helix</keyword>
<dbReference type="HOGENOM" id="CLU_378135_0_0_1"/>